<protein>
    <submittedName>
        <fullName evidence="3">DUF255 domain-containing protein</fullName>
    </submittedName>
</protein>
<dbReference type="EMBL" id="JAMWYS010000053">
    <property type="protein sequence ID" value="MCO4294199.1"/>
    <property type="molecule type" value="Genomic_DNA"/>
</dbReference>
<sequence>MKRLLIFLLITLPFLGFSQQTNFIPGTWEAIVAKAKAENKPIFVDCYFEGCMPCKQMDLTVYTNKSVAEFLNEKFISYKIDVFKEADGKMFCKKYGLRGFPSFLFIAPNGKLIDQSSGFIGANRFANYLNEVNTSFKAEKFLAYSIRMDESYPMFYSETIEKRTRKTTPEEINAFFDAQKNLFTEQVFNVLTYFGTPQNYIDWHLTNAVKLSKLFGRMPVRNQLLSIVSKKAKVFAAEKNTDGYEKLLLQIKPLFIDGEWLRFEKIFNEEYFKDSKDVVWYMNTVEQSSSYDWADKTKVIADVLPLIKENSGQLNQLKAWFNGKLSTNVPQCDFYNAAVIELYLQNYDAATVLVNKMKEGEKSYLLKTDDMLALQQAIDQKTPETFKPTKAYNVKPLLMD</sequence>
<feature type="signal peptide" evidence="1">
    <location>
        <begin position="1"/>
        <end position="23"/>
    </location>
</feature>
<comment type="caution">
    <text evidence="3">The sequence shown here is derived from an EMBL/GenBank/DDBJ whole genome shotgun (WGS) entry which is preliminary data.</text>
</comment>
<feature type="chain" id="PRO_5040934074" evidence="1">
    <location>
        <begin position="24"/>
        <end position="400"/>
    </location>
</feature>
<evidence type="ECO:0000313" key="3">
    <source>
        <dbReference type="EMBL" id="MCO4294199.1"/>
    </source>
</evidence>
<keyword evidence="4" id="KW-1185">Reference proteome</keyword>
<organism evidence="3 4">
    <name type="scientific">Solitalea agri</name>
    <dbReference type="NCBI Taxonomy" id="2953739"/>
    <lineage>
        <taxon>Bacteria</taxon>
        <taxon>Pseudomonadati</taxon>
        <taxon>Bacteroidota</taxon>
        <taxon>Sphingobacteriia</taxon>
        <taxon>Sphingobacteriales</taxon>
        <taxon>Sphingobacteriaceae</taxon>
        <taxon>Solitalea</taxon>
    </lineage>
</organism>
<gene>
    <name evidence="3" type="ORF">NF867_15160</name>
</gene>
<feature type="domain" description="Thioredoxin" evidence="2">
    <location>
        <begin position="8"/>
        <end position="134"/>
    </location>
</feature>
<evidence type="ECO:0000259" key="2">
    <source>
        <dbReference type="PROSITE" id="PS51352"/>
    </source>
</evidence>
<dbReference type="SUPFAM" id="SSF52833">
    <property type="entry name" value="Thioredoxin-like"/>
    <property type="match status" value="1"/>
</dbReference>
<dbReference type="InterPro" id="IPR013766">
    <property type="entry name" value="Thioredoxin_domain"/>
</dbReference>
<dbReference type="Gene3D" id="3.40.30.10">
    <property type="entry name" value="Glutaredoxin"/>
    <property type="match status" value="1"/>
</dbReference>
<name>A0A9X2F4T4_9SPHI</name>
<accession>A0A9X2F4T4</accession>
<dbReference type="RefSeq" id="WP_252589223.1">
    <property type="nucleotide sequence ID" value="NZ_JAMWYS010000053.1"/>
</dbReference>
<dbReference type="InterPro" id="IPR036249">
    <property type="entry name" value="Thioredoxin-like_sf"/>
</dbReference>
<dbReference type="PROSITE" id="PS51352">
    <property type="entry name" value="THIOREDOXIN_2"/>
    <property type="match status" value="1"/>
</dbReference>
<dbReference type="Proteomes" id="UP001155182">
    <property type="component" value="Unassembled WGS sequence"/>
</dbReference>
<dbReference type="AlphaFoldDB" id="A0A9X2F4T4"/>
<evidence type="ECO:0000256" key="1">
    <source>
        <dbReference type="SAM" id="SignalP"/>
    </source>
</evidence>
<keyword evidence="1" id="KW-0732">Signal</keyword>
<reference evidence="3" key="1">
    <citation type="submission" date="2022-06" db="EMBL/GenBank/DDBJ databases">
        <title>Solitalea sp. MAHUQ-68 isolated from rhizospheric soil.</title>
        <authorList>
            <person name="Huq M.A."/>
        </authorList>
    </citation>
    <scope>NUCLEOTIDE SEQUENCE</scope>
    <source>
        <strain evidence="3">MAHUQ-68</strain>
    </source>
</reference>
<dbReference type="Pfam" id="PF13899">
    <property type="entry name" value="Thioredoxin_7"/>
    <property type="match status" value="1"/>
</dbReference>
<proteinExistence type="predicted"/>
<evidence type="ECO:0000313" key="4">
    <source>
        <dbReference type="Proteomes" id="UP001155182"/>
    </source>
</evidence>